<reference evidence="1 2" key="1">
    <citation type="journal article" date="2022" name="Genome Biol. Evol.">
        <title>The Spruce Budworm Genome: Reconstructing the Evolutionary History of Antifreeze Proteins.</title>
        <authorList>
            <person name="Beliveau C."/>
            <person name="Gagne P."/>
            <person name="Picq S."/>
            <person name="Vernygora O."/>
            <person name="Keeling C.I."/>
            <person name="Pinkney K."/>
            <person name="Doucet D."/>
            <person name="Wen F."/>
            <person name="Johnston J.S."/>
            <person name="Maaroufi H."/>
            <person name="Boyle B."/>
            <person name="Laroche J."/>
            <person name="Dewar K."/>
            <person name="Juretic N."/>
            <person name="Blackburn G."/>
            <person name="Nisole A."/>
            <person name="Brunet B."/>
            <person name="Brandao M."/>
            <person name="Lumley L."/>
            <person name="Duan J."/>
            <person name="Quan G."/>
            <person name="Lucarotti C.J."/>
            <person name="Roe A.D."/>
            <person name="Sperling F.A.H."/>
            <person name="Levesque R.C."/>
            <person name="Cusson M."/>
        </authorList>
    </citation>
    <scope>NUCLEOTIDE SEQUENCE [LARGE SCALE GENOMIC DNA]</scope>
    <source>
        <strain evidence="1">Glfc:IPQL:Cfum</strain>
    </source>
</reference>
<evidence type="ECO:0000313" key="2">
    <source>
        <dbReference type="Proteomes" id="UP001064048"/>
    </source>
</evidence>
<dbReference type="EMBL" id="CM046115">
    <property type="protein sequence ID" value="KAI8440679.1"/>
    <property type="molecule type" value="Genomic_DNA"/>
</dbReference>
<accession>A0ACC0KWH1</accession>
<evidence type="ECO:0000313" key="1">
    <source>
        <dbReference type="EMBL" id="KAI8440679.1"/>
    </source>
</evidence>
<comment type="caution">
    <text evidence="1">The sequence shown here is derived from an EMBL/GenBank/DDBJ whole genome shotgun (WGS) entry which is preliminary data.</text>
</comment>
<proteinExistence type="predicted"/>
<keyword evidence="2" id="KW-1185">Reference proteome</keyword>
<dbReference type="Proteomes" id="UP001064048">
    <property type="component" value="Chromosome 15"/>
</dbReference>
<gene>
    <name evidence="1" type="ORF">MSG28_009033</name>
</gene>
<organism evidence="1 2">
    <name type="scientific">Choristoneura fumiferana</name>
    <name type="common">Spruce budworm moth</name>
    <name type="synonym">Archips fumiferana</name>
    <dbReference type="NCBI Taxonomy" id="7141"/>
    <lineage>
        <taxon>Eukaryota</taxon>
        <taxon>Metazoa</taxon>
        <taxon>Ecdysozoa</taxon>
        <taxon>Arthropoda</taxon>
        <taxon>Hexapoda</taxon>
        <taxon>Insecta</taxon>
        <taxon>Pterygota</taxon>
        <taxon>Neoptera</taxon>
        <taxon>Endopterygota</taxon>
        <taxon>Lepidoptera</taxon>
        <taxon>Glossata</taxon>
        <taxon>Ditrysia</taxon>
        <taxon>Tortricoidea</taxon>
        <taxon>Tortricidae</taxon>
        <taxon>Tortricinae</taxon>
        <taxon>Choristoneura</taxon>
    </lineage>
</organism>
<name>A0ACC0KWH1_CHOFU</name>
<sequence>MPRNRKKTTNRGECDLNLYKKAYDEVQTKGIPLRQAAEKYGVKLTSLFRYKKKRDSCNEDAAVSVSMGYSPHNKVFSESQEKELTKYLTRCADIYFGLSKREVRKLAYELTKSYNLKKPQSWDENELAGEDWFRAFMSRNPELSVRAAQATSLSRATSFNRTNVEAFFDNLEKVMDRHKFEPQDIYNVDETGITTVQKPDRIVARRGIKQVGSVTSGERGTLVTLAFAVSALGNVIPPFFVFPRVRYHDHFLRDGPVGSTGTANPSGWMQDEGFLQFLNHFKKYANCSKSHPILLVLDNHSSHIHINCLDYCKDNGIVLLSFPPHCSHKLQPLDRSCFGPFKKAINSFCDAWMRNNPAKTMSIYDLPSIAATAMPLAFTSNNIQAGFRATGICPFNRNIFTDLDYAPSFVTDRPNPVIDVTPGQNSPSTEEQTNSANIQVAGVPDQNQTLNETPTNITDSHVAALDVVTVPPTTPPMHINQACGTTFDPNQPSTSRSNIFSPESTRPFPIAPPRVMPARGRKKRKSTIYTDTPEKEEIRKESEEKNRKRQAKKVKKNITKTNKGKGKGKKTKQQAPKMTTSSEDETEDCFCLVCMESYISSRPGEDWLQCSGCKLWAHEACTTGDLQYLCHNCESD</sequence>
<protein>
    <submittedName>
        <fullName evidence="1">Uncharacterized protein</fullName>
    </submittedName>
</protein>